<dbReference type="InterPro" id="IPR027417">
    <property type="entry name" value="P-loop_NTPase"/>
</dbReference>
<evidence type="ECO:0000256" key="2">
    <source>
        <dbReference type="SAM" id="Phobius"/>
    </source>
</evidence>
<keyword evidence="2" id="KW-0812">Transmembrane</keyword>
<feature type="compositionally biased region" description="Basic residues" evidence="1">
    <location>
        <begin position="108"/>
        <end position="120"/>
    </location>
</feature>
<feature type="transmembrane region" description="Helical" evidence="2">
    <location>
        <begin position="15"/>
        <end position="38"/>
    </location>
</feature>
<feature type="compositionally biased region" description="Basic and acidic residues" evidence="1">
    <location>
        <begin position="62"/>
        <end position="86"/>
    </location>
</feature>
<protein>
    <submittedName>
        <fullName evidence="3">IFT27</fullName>
    </submittedName>
</protein>
<dbReference type="GO" id="GO:0003924">
    <property type="term" value="F:GTPase activity"/>
    <property type="evidence" value="ECO:0007669"/>
    <property type="project" value="InterPro"/>
</dbReference>
<reference evidence="3" key="1">
    <citation type="submission" date="2021-02" db="EMBL/GenBank/DDBJ databases">
        <authorList>
            <person name="Bekaert M."/>
        </authorList>
    </citation>
    <scope>NUCLEOTIDE SEQUENCE</scope>
    <source>
        <strain evidence="3">IoA-00</strain>
    </source>
</reference>
<feature type="region of interest" description="Disordered" evidence="1">
    <location>
        <begin position="45"/>
        <end position="161"/>
    </location>
</feature>
<dbReference type="Pfam" id="PF00071">
    <property type="entry name" value="Ras"/>
    <property type="match status" value="1"/>
</dbReference>
<keyword evidence="4" id="KW-1185">Reference proteome</keyword>
<proteinExistence type="predicted"/>
<feature type="region of interest" description="Disordered" evidence="1">
    <location>
        <begin position="374"/>
        <end position="394"/>
    </location>
</feature>
<dbReference type="InterPro" id="IPR001806">
    <property type="entry name" value="Small_GTPase"/>
</dbReference>
<sequence>MDNNRRNRKTEGEMMIITIIDNLLKTGFVLVLIIIIIVKKIGLERGGGSRNTQMESQPRPGVHPEDWNEKSAEDPIDDRRDQRYNSDRINTPLWGQPSDHGYNPKKEGGRKRGNNRQNRNKNRDNKRIEDSISGPDGRLLNKGPDDRNSDPSWVDGGMNGRPYEDGNPFISADFGGDANLSLHRKYGYAVMAMSVVVLAVLMPAVAGIAQLDNYSLYSYKQGMVLPATTDTLRSGTIRSSMRTDTLRSSATNQQFRKHTFLEEWIFKVFQIQSVSNVPLLGIPWLESPHSSLTHLRWTGKSFPKNYLMTQGADMTHKSVNIPDTNDVVELYLLDSSGKEMYSSILSEIWKSEDIALVIVVYDVTNEESFLGVNRLHKSSSSEEDDKEEKRIKRI</sequence>
<evidence type="ECO:0000313" key="4">
    <source>
        <dbReference type="Proteomes" id="UP000675881"/>
    </source>
</evidence>
<dbReference type="AlphaFoldDB" id="A0A7R8CG54"/>
<dbReference type="Proteomes" id="UP000675881">
    <property type="component" value="Chromosome 11"/>
</dbReference>
<keyword evidence="2" id="KW-1133">Transmembrane helix</keyword>
<feature type="compositionally biased region" description="Basic and acidic residues" evidence="1">
    <location>
        <begin position="121"/>
        <end position="130"/>
    </location>
</feature>
<dbReference type="SUPFAM" id="SSF52540">
    <property type="entry name" value="P-loop containing nucleoside triphosphate hydrolases"/>
    <property type="match status" value="1"/>
</dbReference>
<accession>A0A7R8CG54</accession>
<dbReference type="Gene3D" id="3.40.50.300">
    <property type="entry name" value="P-loop containing nucleotide triphosphate hydrolases"/>
    <property type="match status" value="1"/>
</dbReference>
<dbReference type="EMBL" id="HG994590">
    <property type="protein sequence ID" value="CAF2812764.1"/>
    <property type="molecule type" value="Genomic_DNA"/>
</dbReference>
<name>A0A7R8CG54_LEPSM</name>
<dbReference type="OrthoDB" id="10663340at2759"/>
<evidence type="ECO:0000313" key="3">
    <source>
        <dbReference type="EMBL" id="CAF2812764.1"/>
    </source>
</evidence>
<organism evidence="3 4">
    <name type="scientific">Lepeophtheirus salmonis</name>
    <name type="common">Salmon louse</name>
    <name type="synonym">Caligus salmonis</name>
    <dbReference type="NCBI Taxonomy" id="72036"/>
    <lineage>
        <taxon>Eukaryota</taxon>
        <taxon>Metazoa</taxon>
        <taxon>Ecdysozoa</taxon>
        <taxon>Arthropoda</taxon>
        <taxon>Crustacea</taxon>
        <taxon>Multicrustacea</taxon>
        <taxon>Hexanauplia</taxon>
        <taxon>Copepoda</taxon>
        <taxon>Siphonostomatoida</taxon>
        <taxon>Caligidae</taxon>
        <taxon>Lepeophtheirus</taxon>
    </lineage>
</organism>
<evidence type="ECO:0000256" key="1">
    <source>
        <dbReference type="SAM" id="MobiDB-lite"/>
    </source>
</evidence>
<keyword evidence="2" id="KW-0472">Membrane</keyword>
<dbReference type="PROSITE" id="PS51419">
    <property type="entry name" value="RAB"/>
    <property type="match status" value="1"/>
</dbReference>
<dbReference type="GO" id="GO:0005525">
    <property type="term" value="F:GTP binding"/>
    <property type="evidence" value="ECO:0007669"/>
    <property type="project" value="InterPro"/>
</dbReference>
<gene>
    <name evidence="3" type="ORF">LSAA_3269</name>
</gene>
<feature type="transmembrane region" description="Helical" evidence="2">
    <location>
        <begin position="186"/>
        <end position="209"/>
    </location>
</feature>